<feature type="coiled-coil region" evidence="1">
    <location>
        <begin position="130"/>
        <end position="198"/>
    </location>
</feature>
<dbReference type="Proteomes" id="UP000444721">
    <property type="component" value="Unassembled WGS sequence"/>
</dbReference>
<name>A0A6A5BWX1_NAEFO</name>
<dbReference type="VEuPathDB" id="AmoebaDB:FDP41_012424"/>
<accession>A0A6A5BWX1</accession>
<dbReference type="VEuPathDB" id="AmoebaDB:NfTy_040300"/>
<comment type="caution">
    <text evidence="2">The sequence shown here is derived from an EMBL/GenBank/DDBJ whole genome shotgun (WGS) entry which is preliminary data.</text>
</comment>
<organism evidence="2 3">
    <name type="scientific">Naegleria fowleri</name>
    <name type="common">Brain eating amoeba</name>
    <dbReference type="NCBI Taxonomy" id="5763"/>
    <lineage>
        <taxon>Eukaryota</taxon>
        <taxon>Discoba</taxon>
        <taxon>Heterolobosea</taxon>
        <taxon>Tetramitia</taxon>
        <taxon>Eutetramitia</taxon>
        <taxon>Vahlkampfiidae</taxon>
        <taxon>Naegleria</taxon>
    </lineage>
</organism>
<dbReference type="EMBL" id="VFQX01000013">
    <property type="protein sequence ID" value="KAF0981767.1"/>
    <property type="molecule type" value="Genomic_DNA"/>
</dbReference>
<dbReference type="RefSeq" id="XP_044566480.1">
    <property type="nucleotide sequence ID" value="XM_044702943.1"/>
</dbReference>
<evidence type="ECO:0000256" key="1">
    <source>
        <dbReference type="SAM" id="Coils"/>
    </source>
</evidence>
<evidence type="ECO:0000313" key="2">
    <source>
        <dbReference type="EMBL" id="KAF0981767.1"/>
    </source>
</evidence>
<gene>
    <name evidence="2" type="ORF">FDP41_012424</name>
</gene>
<reference evidence="2 3" key="1">
    <citation type="journal article" date="2019" name="Sci. Rep.">
        <title>Nanopore sequencing improves the draft genome of the human pathogenic amoeba Naegleria fowleri.</title>
        <authorList>
            <person name="Liechti N."/>
            <person name="Schurch N."/>
            <person name="Bruggmann R."/>
            <person name="Wittwer M."/>
        </authorList>
    </citation>
    <scope>NUCLEOTIDE SEQUENCE [LARGE SCALE GENOMIC DNA]</scope>
    <source>
        <strain evidence="2 3">ATCC 30894</strain>
    </source>
</reference>
<dbReference type="AlphaFoldDB" id="A0A6A5BWX1"/>
<dbReference type="OrthoDB" id="10492391at2759"/>
<keyword evidence="1" id="KW-0175">Coiled coil</keyword>
<sequence length="293" mass="34141">MVNHFAIPKISLQDLKQFLMDSTCTYTTTFSKLRSLILKYRKEIPILFINSIFKDNFQLQDIIEAADFITLDCLHNEAKCVNEHTITELESFLSDLISFHNEACMNSNSNKSNYFQTLFSIISEKYNIDIEDLLNSISNLVVEIEKVQKKAQRDDQPSIKTNQLKAPVDALAKVRSSLARAEQHLKRTRDDFENERNLFVENFVRTDSPQLSIPVNYNKDSSTSTNHCDTQFLTRKENDDAPQFFLYPFIGDVMRLNRKQFPALFEHEKEQENIIKQEITEVPSQDFFKPFGK</sequence>
<proteinExistence type="predicted"/>
<dbReference type="GeneID" id="68119639"/>
<keyword evidence="3" id="KW-1185">Reference proteome</keyword>
<evidence type="ECO:0000313" key="3">
    <source>
        <dbReference type="Proteomes" id="UP000444721"/>
    </source>
</evidence>
<protein>
    <submittedName>
        <fullName evidence="2">Uncharacterized protein</fullName>
    </submittedName>
</protein>